<evidence type="ECO:0000256" key="1">
    <source>
        <dbReference type="ARBA" id="ARBA00001947"/>
    </source>
</evidence>
<evidence type="ECO:0000313" key="5">
    <source>
        <dbReference type="EMBL" id="SUZ66493.1"/>
    </source>
</evidence>
<sequence length="349" mass="38884">MGLLTTTIGAYPKPEYVELPDWFGNLDTEIPTQGWAEALNKMGDDAESILEKGTHEAVQDQVDAGIDIPTDGEIARENYIHYHCRHLEGMDFVNLTEKTLRTGNYSSFLPTVRGPVKPRDLFLANDWKRAQQATDKQIKITMPGPLTVADTVVDEYYCNQKDFGKAIAEALNQEVLSLADAGCKHIQIDEPLFARYPDRALEFGVENLERAFHGCPEGVIRTTHMCCGYPDVIDAVDYPKAPRESYFQIADVMEASSVMALSLEDAHRYNDLSLLEHFKTTTIIFGVVAIAKSRLETVEEIRSRLLDALEHIDASRLIAGPDCGLGILGRELAIQKMKNLTEAAHSIKT</sequence>
<dbReference type="PANTHER" id="PTHR30519">
    <property type="entry name" value="5-METHYLTETRAHYDROPTEROYLTRIGLUTAMATE--HOMOCYSTEINE METHYLTRANSFERASE"/>
    <property type="match status" value="1"/>
</dbReference>
<dbReference type="GO" id="GO:0003871">
    <property type="term" value="F:5-methyltetrahydropteroyltriglutamate-homocysteine S-methyltransferase activity"/>
    <property type="evidence" value="ECO:0007669"/>
    <property type="project" value="InterPro"/>
</dbReference>
<accession>A0A381PM10</accession>
<dbReference type="InterPro" id="IPR038071">
    <property type="entry name" value="UROD/MetE-like_sf"/>
</dbReference>
<name>A0A381PM10_9ZZZZ</name>
<proteinExistence type="predicted"/>
<evidence type="ECO:0000256" key="2">
    <source>
        <dbReference type="ARBA" id="ARBA00022723"/>
    </source>
</evidence>
<keyword evidence="3" id="KW-0862">Zinc</keyword>
<dbReference type="CDD" id="cd03311">
    <property type="entry name" value="CIMS_C_terminal_like"/>
    <property type="match status" value="1"/>
</dbReference>
<dbReference type="GO" id="GO:0008270">
    <property type="term" value="F:zinc ion binding"/>
    <property type="evidence" value="ECO:0007669"/>
    <property type="project" value="InterPro"/>
</dbReference>
<reference evidence="5" key="1">
    <citation type="submission" date="2018-05" db="EMBL/GenBank/DDBJ databases">
        <authorList>
            <person name="Lanie J.A."/>
            <person name="Ng W.-L."/>
            <person name="Kazmierczak K.M."/>
            <person name="Andrzejewski T.M."/>
            <person name="Davidsen T.M."/>
            <person name="Wayne K.J."/>
            <person name="Tettelin H."/>
            <person name="Glass J.I."/>
            <person name="Rusch D."/>
            <person name="Podicherti R."/>
            <person name="Tsui H.-C.T."/>
            <person name="Winkler M.E."/>
        </authorList>
    </citation>
    <scope>NUCLEOTIDE SEQUENCE</scope>
</reference>
<organism evidence="5">
    <name type="scientific">marine metagenome</name>
    <dbReference type="NCBI Taxonomy" id="408172"/>
    <lineage>
        <taxon>unclassified sequences</taxon>
        <taxon>metagenomes</taxon>
        <taxon>ecological metagenomes</taxon>
    </lineage>
</organism>
<comment type="cofactor">
    <cofactor evidence="1">
        <name>Zn(2+)</name>
        <dbReference type="ChEBI" id="CHEBI:29105"/>
    </cofactor>
</comment>
<gene>
    <name evidence="5" type="ORF">METZ01_LOCUS19347</name>
</gene>
<protein>
    <recommendedName>
        <fullName evidence="4">Cobalamin-independent methionine synthase MetE C-terminal/archaeal domain-containing protein</fullName>
    </recommendedName>
</protein>
<evidence type="ECO:0000256" key="3">
    <source>
        <dbReference type="ARBA" id="ARBA00022833"/>
    </source>
</evidence>
<dbReference type="InterPro" id="IPR002629">
    <property type="entry name" value="Met_Synth_C/arc"/>
</dbReference>
<dbReference type="SUPFAM" id="SSF51726">
    <property type="entry name" value="UROD/MetE-like"/>
    <property type="match status" value="1"/>
</dbReference>
<keyword evidence="2" id="KW-0479">Metal-binding</keyword>
<feature type="domain" description="Cobalamin-independent methionine synthase MetE C-terminal/archaeal" evidence="4">
    <location>
        <begin position="4"/>
        <end position="345"/>
    </location>
</feature>
<dbReference type="Gene3D" id="3.20.20.210">
    <property type="match status" value="1"/>
</dbReference>
<dbReference type="AlphaFoldDB" id="A0A381PM10"/>
<dbReference type="Pfam" id="PF01717">
    <property type="entry name" value="Meth_synt_2"/>
    <property type="match status" value="1"/>
</dbReference>
<dbReference type="EMBL" id="UINC01000985">
    <property type="protein sequence ID" value="SUZ66493.1"/>
    <property type="molecule type" value="Genomic_DNA"/>
</dbReference>
<dbReference type="GO" id="GO:0009086">
    <property type="term" value="P:methionine biosynthetic process"/>
    <property type="evidence" value="ECO:0007669"/>
    <property type="project" value="InterPro"/>
</dbReference>
<evidence type="ECO:0000259" key="4">
    <source>
        <dbReference type="Pfam" id="PF01717"/>
    </source>
</evidence>